<proteinExistence type="predicted"/>
<reference evidence="2" key="1">
    <citation type="journal article" date="2020" name="Stud. Mycol.">
        <title>101 Dothideomycetes genomes: a test case for predicting lifestyles and emergence of pathogens.</title>
        <authorList>
            <person name="Haridas S."/>
            <person name="Albert R."/>
            <person name="Binder M."/>
            <person name="Bloem J."/>
            <person name="Labutti K."/>
            <person name="Salamov A."/>
            <person name="Andreopoulos B."/>
            <person name="Baker S."/>
            <person name="Barry K."/>
            <person name="Bills G."/>
            <person name="Bluhm B."/>
            <person name="Cannon C."/>
            <person name="Castanera R."/>
            <person name="Culley D."/>
            <person name="Daum C."/>
            <person name="Ezra D."/>
            <person name="Gonzalez J."/>
            <person name="Henrissat B."/>
            <person name="Kuo A."/>
            <person name="Liang C."/>
            <person name="Lipzen A."/>
            <person name="Lutzoni F."/>
            <person name="Magnuson J."/>
            <person name="Mondo S."/>
            <person name="Nolan M."/>
            <person name="Ohm R."/>
            <person name="Pangilinan J."/>
            <person name="Park H.-J."/>
            <person name="Ramirez L."/>
            <person name="Alfaro M."/>
            <person name="Sun H."/>
            <person name="Tritt A."/>
            <person name="Yoshinaga Y."/>
            <person name="Zwiers L.-H."/>
            <person name="Turgeon B."/>
            <person name="Goodwin S."/>
            <person name="Spatafora J."/>
            <person name="Crous P."/>
            <person name="Grigoriev I."/>
        </authorList>
    </citation>
    <scope>NUCLEOTIDE SEQUENCE</scope>
    <source>
        <strain evidence="2">CBS 690.94</strain>
    </source>
</reference>
<sequence>MSRKRKYNFITSEGQGRLLLPPLLVRHVHYIRLPQRGPPPKTRNKATVSAAPRTIHSYSRPLARQPRSLSTSQSTSRPTIIIRRPPRRLSIMGDHTPEPAELAPVVAVEGSITRDIVGKRKRSDSTPRHDEKIETLKRNVVAEDKDAHSSGSATSRLKDNGKEEVENMSTPDPKSDTVVVGDDSQSSELATARPKNKEEGTILPNPQKIKSHVAMDAVLPDPAEFELEAVMDIDDAPSSRSATPRPRANDNGEDEAELPDIVMSTDDAKSDGSVTPRATARDKGKEKAGVPTHVPTAKVSL</sequence>
<feature type="region of interest" description="Disordered" evidence="1">
    <location>
        <begin position="59"/>
        <end position="86"/>
    </location>
</feature>
<evidence type="ECO:0000313" key="3">
    <source>
        <dbReference type="Proteomes" id="UP000799764"/>
    </source>
</evidence>
<name>A0A9P4UAD3_9PLEO</name>
<accession>A0A9P4UAD3</accession>
<organism evidence="2 3">
    <name type="scientific">Karstenula rhodostoma CBS 690.94</name>
    <dbReference type="NCBI Taxonomy" id="1392251"/>
    <lineage>
        <taxon>Eukaryota</taxon>
        <taxon>Fungi</taxon>
        <taxon>Dikarya</taxon>
        <taxon>Ascomycota</taxon>
        <taxon>Pezizomycotina</taxon>
        <taxon>Dothideomycetes</taxon>
        <taxon>Pleosporomycetidae</taxon>
        <taxon>Pleosporales</taxon>
        <taxon>Massarineae</taxon>
        <taxon>Didymosphaeriaceae</taxon>
        <taxon>Karstenula</taxon>
    </lineage>
</organism>
<feature type="region of interest" description="Disordered" evidence="1">
    <location>
        <begin position="233"/>
        <end position="301"/>
    </location>
</feature>
<evidence type="ECO:0000313" key="2">
    <source>
        <dbReference type="EMBL" id="KAF2443120.1"/>
    </source>
</evidence>
<gene>
    <name evidence="2" type="ORF">P171DRAFT_522762</name>
</gene>
<feature type="compositionally biased region" description="Low complexity" evidence="1">
    <location>
        <begin position="70"/>
        <end position="86"/>
    </location>
</feature>
<feature type="compositionally biased region" description="Basic and acidic residues" evidence="1">
    <location>
        <begin position="279"/>
        <end position="288"/>
    </location>
</feature>
<keyword evidence="3" id="KW-1185">Reference proteome</keyword>
<protein>
    <submittedName>
        <fullName evidence="2">Uncharacterized protein</fullName>
    </submittedName>
</protein>
<dbReference type="AlphaFoldDB" id="A0A9P4UAD3"/>
<comment type="caution">
    <text evidence="2">The sequence shown here is derived from an EMBL/GenBank/DDBJ whole genome shotgun (WGS) entry which is preliminary data.</text>
</comment>
<feature type="region of interest" description="Disordered" evidence="1">
    <location>
        <begin position="117"/>
        <end position="208"/>
    </location>
</feature>
<evidence type="ECO:0000256" key="1">
    <source>
        <dbReference type="SAM" id="MobiDB-lite"/>
    </source>
</evidence>
<feature type="compositionally biased region" description="Basic and acidic residues" evidence="1">
    <location>
        <begin position="123"/>
        <end position="148"/>
    </location>
</feature>
<feature type="compositionally biased region" description="Basic and acidic residues" evidence="1">
    <location>
        <begin position="156"/>
        <end position="165"/>
    </location>
</feature>
<dbReference type="Proteomes" id="UP000799764">
    <property type="component" value="Unassembled WGS sequence"/>
</dbReference>
<dbReference type="EMBL" id="MU001503">
    <property type="protein sequence ID" value="KAF2443120.1"/>
    <property type="molecule type" value="Genomic_DNA"/>
</dbReference>